<reference evidence="1 2" key="1">
    <citation type="submission" date="2019-07" db="EMBL/GenBank/DDBJ databases">
        <title>Genomic Encyclopedia of Archaeal and Bacterial Type Strains, Phase II (KMG-II): from individual species to whole genera.</title>
        <authorList>
            <person name="Goeker M."/>
        </authorList>
    </citation>
    <scope>NUCLEOTIDE SEQUENCE [LARGE SCALE GENOMIC DNA]</scope>
    <source>
        <strain evidence="1 2">DSM 21935</strain>
    </source>
</reference>
<evidence type="ECO:0000313" key="1">
    <source>
        <dbReference type="EMBL" id="TYP95024.1"/>
    </source>
</evidence>
<keyword evidence="2" id="KW-1185">Reference proteome</keyword>
<proteinExistence type="predicted"/>
<name>A0A5D3YM59_9BACT</name>
<dbReference type="InterPro" id="IPR021409">
    <property type="entry name" value="DUF3047"/>
</dbReference>
<sequence>MINISKVKFGIVAALFVIIFVNPVFVVGQSPDAIQKKDGIVLLENFEDDPVGGFPLEWYDRDGNKKLVNHSKKFTKNYLYKVAQDSGNKFLHYEGTAAKHINLPLINEDKENIYNINLYETPVLSWKIRAHELPKNARENDDDVNDSVASIYVAFDMGRVALFKKVPKTIRYSWSSTLQKGKTASKLFGNQQIIIVKSGKEDSGKWITFERNLVEDYRRMFGDDPPKTPIAILILSDGDSTGSFVKADYDDIMLKPE</sequence>
<accession>A0A5D3YM59</accession>
<evidence type="ECO:0000313" key="2">
    <source>
        <dbReference type="Proteomes" id="UP000324595"/>
    </source>
</evidence>
<dbReference type="Proteomes" id="UP000324595">
    <property type="component" value="Unassembled WGS sequence"/>
</dbReference>
<dbReference type="EMBL" id="VNHY01000001">
    <property type="protein sequence ID" value="TYP95024.1"/>
    <property type="molecule type" value="Genomic_DNA"/>
</dbReference>
<protein>
    <recommendedName>
        <fullName evidence="3">DUF3047 domain-containing protein</fullName>
    </recommendedName>
</protein>
<dbReference type="RefSeq" id="WP_148897707.1">
    <property type="nucleotide sequence ID" value="NZ_VNHY01000001.1"/>
</dbReference>
<dbReference type="OrthoDB" id="9775969at2"/>
<comment type="caution">
    <text evidence="1">The sequence shown here is derived from an EMBL/GenBank/DDBJ whole genome shotgun (WGS) entry which is preliminary data.</text>
</comment>
<dbReference type="Pfam" id="PF11249">
    <property type="entry name" value="DUF3047"/>
    <property type="match status" value="1"/>
</dbReference>
<gene>
    <name evidence="1" type="ORF">LX73_0319</name>
</gene>
<dbReference type="AlphaFoldDB" id="A0A5D3YM59"/>
<organism evidence="1 2">
    <name type="scientific">Fodinibius salinus</name>
    <dbReference type="NCBI Taxonomy" id="860790"/>
    <lineage>
        <taxon>Bacteria</taxon>
        <taxon>Pseudomonadati</taxon>
        <taxon>Balneolota</taxon>
        <taxon>Balneolia</taxon>
        <taxon>Balneolales</taxon>
        <taxon>Balneolaceae</taxon>
        <taxon>Fodinibius</taxon>
    </lineage>
</organism>
<evidence type="ECO:0008006" key="3">
    <source>
        <dbReference type="Google" id="ProtNLM"/>
    </source>
</evidence>